<dbReference type="AlphaFoldDB" id="A0A212J9G6"/>
<feature type="transmembrane region" description="Helical" evidence="8">
    <location>
        <begin position="205"/>
        <end position="232"/>
    </location>
</feature>
<evidence type="ECO:0000256" key="3">
    <source>
        <dbReference type="ARBA" id="ARBA00022475"/>
    </source>
</evidence>
<feature type="transmembrane region" description="Helical" evidence="8">
    <location>
        <begin position="140"/>
        <end position="159"/>
    </location>
</feature>
<evidence type="ECO:0000256" key="1">
    <source>
        <dbReference type="ARBA" id="ARBA00004651"/>
    </source>
</evidence>
<organism evidence="10">
    <name type="scientific">uncultured Eubacteriales bacterium</name>
    <dbReference type="NCBI Taxonomy" id="172733"/>
    <lineage>
        <taxon>Bacteria</taxon>
        <taxon>Bacillati</taxon>
        <taxon>Bacillota</taxon>
        <taxon>Clostridia</taxon>
        <taxon>Eubacteriales</taxon>
        <taxon>environmental samples</taxon>
    </lineage>
</organism>
<evidence type="ECO:0000256" key="7">
    <source>
        <dbReference type="ARBA" id="ARBA00023136"/>
    </source>
</evidence>
<keyword evidence="6 8" id="KW-1133">Transmembrane helix</keyword>
<proteinExistence type="predicted"/>
<accession>A0A212J9G6</accession>
<feature type="transmembrane region" description="Helical" evidence="8">
    <location>
        <begin position="292"/>
        <end position="313"/>
    </location>
</feature>
<keyword evidence="4" id="KW-0762">Sugar transport</keyword>
<feature type="transmembrane region" description="Helical" evidence="8">
    <location>
        <begin position="79"/>
        <end position="97"/>
    </location>
</feature>
<evidence type="ECO:0000256" key="4">
    <source>
        <dbReference type="ARBA" id="ARBA00022597"/>
    </source>
</evidence>
<feature type="transmembrane region" description="Helical" evidence="8">
    <location>
        <begin position="41"/>
        <end position="67"/>
    </location>
</feature>
<feature type="transmembrane region" description="Helical" evidence="8">
    <location>
        <begin position="179"/>
        <end position="198"/>
    </location>
</feature>
<evidence type="ECO:0000256" key="2">
    <source>
        <dbReference type="ARBA" id="ARBA00022448"/>
    </source>
</evidence>
<feature type="transmembrane region" description="Helical" evidence="8">
    <location>
        <begin position="109"/>
        <end position="128"/>
    </location>
</feature>
<dbReference type="EMBL" id="FLUN01000001">
    <property type="protein sequence ID" value="SBV96093.1"/>
    <property type="molecule type" value="Genomic_DNA"/>
</dbReference>
<keyword evidence="2" id="KW-0813">Transport</keyword>
<feature type="transmembrane region" description="Helical" evidence="8">
    <location>
        <begin position="333"/>
        <end position="352"/>
    </location>
</feature>
<evidence type="ECO:0000313" key="10">
    <source>
        <dbReference type="EMBL" id="SBV96093.1"/>
    </source>
</evidence>
<evidence type="ECO:0000256" key="8">
    <source>
        <dbReference type="SAM" id="Phobius"/>
    </source>
</evidence>
<keyword evidence="3" id="KW-1003">Cell membrane</keyword>
<feature type="transmembrane region" description="Helical" evidence="8">
    <location>
        <begin position="263"/>
        <end position="285"/>
    </location>
</feature>
<comment type="subcellular location">
    <subcellularLocation>
        <location evidence="1">Cell membrane</location>
        <topology evidence="1">Multi-pass membrane protein</topology>
    </subcellularLocation>
</comment>
<name>A0A212J9G6_9FIRM</name>
<keyword evidence="5 8" id="KW-0812">Transmembrane</keyword>
<gene>
    <name evidence="10" type="ORF">KL86CLO1_10731</name>
</gene>
<evidence type="ECO:0000256" key="6">
    <source>
        <dbReference type="ARBA" id="ARBA00022989"/>
    </source>
</evidence>
<keyword evidence="7 8" id="KW-0472">Membrane</keyword>
<feature type="domain" description="Phosphotransferase system EIIC" evidence="9">
    <location>
        <begin position="32"/>
        <end position="368"/>
    </location>
</feature>
<dbReference type="GO" id="GO:0005886">
    <property type="term" value="C:plasma membrane"/>
    <property type="evidence" value="ECO:0007669"/>
    <property type="project" value="UniProtKB-SubCell"/>
</dbReference>
<evidence type="ECO:0000256" key="5">
    <source>
        <dbReference type="ARBA" id="ARBA00022692"/>
    </source>
</evidence>
<sequence>MPAEKSTGELTGIRKYFKEQNIEISFNRIAIQAFGGMAHGLFASLLIGTIISTIGTFLPGAAGAFMLSVTGYTREVQGAAMALAVGYAIGCPPYVLYSLATVGFAANKLGGAGGALAVIFVAVIASFFGKLVSKRTPIDLIVTPAVTILTGCLAALFLAPPIGEVAVWLGNLIMWGTQLQPLLMGILVSVVIGLILTFPMSSAAICAALGLVGLAGGAAVAGCCAHMVGFAVCSYRDNKVNGLASVGLGTSKLLFPNVMKKPVLLLPPVITSIITGPIATCIFKLEMNGEPISAGMGTCGLVGPIGVITGWLTPSEKALSAGLAAIRPGVIDWLGLALICIVLPAVISFILSELMRKAGLIKDGDYKLL</sequence>
<evidence type="ECO:0000259" key="9">
    <source>
        <dbReference type="Pfam" id="PF13303"/>
    </source>
</evidence>
<dbReference type="Pfam" id="PF13303">
    <property type="entry name" value="PTS_EIIC_2"/>
    <property type="match status" value="1"/>
</dbReference>
<dbReference type="GO" id="GO:0009401">
    <property type="term" value="P:phosphoenolpyruvate-dependent sugar phosphotransferase system"/>
    <property type="evidence" value="ECO:0007669"/>
    <property type="project" value="InterPro"/>
</dbReference>
<dbReference type="GO" id="GO:0008982">
    <property type="term" value="F:protein-N(PI)-phosphohistidine-sugar phosphotransferase activity"/>
    <property type="evidence" value="ECO:0007669"/>
    <property type="project" value="InterPro"/>
</dbReference>
<reference evidence="10" key="1">
    <citation type="submission" date="2016-04" db="EMBL/GenBank/DDBJ databases">
        <authorList>
            <person name="Evans L.H."/>
            <person name="Alamgir A."/>
            <person name="Owens N."/>
            <person name="Weber N.D."/>
            <person name="Virtaneva K."/>
            <person name="Barbian K."/>
            <person name="Babar A."/>
            <person name="Rosenke K."/>
        </authorList>
    </citation>
    <scope>NUCLEOTIDE SEQUENCE</scope>
    <source>
        <strain evidence="10">86</strain>
    </source>
</reference>
<dbReference type="InterPro" id="IPR003352">
    <property type="entry name" value="PTS_EIIC"/>
</dbReference>
<protein>
    <recommendedName>
        <fullName evidence="9">Phosphotransferase system EIIC domain-containing protein</fullName>
    </recommendedName>
</protein>